<dbReference type="InterPro" id="IPR018535">
    <property type="entry name" value="DUF1996"/>
</dbReference>
<dbReference type="Pfam" id="PF01822">
    <property type="entry name" value="WSC"/>
    <property type="match status" value="1"/>
</dbReference>
<proteinExistence type="predicted"/>
<dbReference type="SMART" id="SM00321">
    <property type="entry name" value="WSC"/>
    <property type="match status" value="1"/>
</dbReference>
<accession>A0ABR2V1F4</accession>
<sequence length="469" mass="51421">MIPNISTTRAVICIVAFAANVDAFWRLPCSSPVVVERADPIMDPGVVSTHAHTVMGSNAFNFSMTYADTQTAKCSTCKVKQDQSNYWVPNLYYHAENGSFIPVTQSGGALIYYLQRQDEKDPEFDKGLISFQKDFRMIAGNPLNRNHTDSVEQSAVSFVCLGIMGPATPELPKQNCPGGLRTQLMFPSCWDGTNLDSPDHKSHMTYPTGVDNGPCPKTHPNRFITIFYEVTWNVDDFKDMWFGDRQPFVFSHGDPDGYGYHGDFLNGWDVETLQKAVTECTDNSGVIEKCGAFDLRTDDEMAACKVLPRVDEEVIDGVLAALPGCNPIQPGPEEAVYQHGCGAVNEIGDPVLPFTDMSKTLKWKYVGCVKDPAGQSRTLDGTQQDKPDMTVDACIKYCEGAGFSYAGLEYKTQCFCGNGVAEDRMPANGTTGQCEYKCGGDAKQICGGYGQATVYQKCSSDICENAKLE</sequence>
<dbReference type="PANTHER" id="PTHR43662:SF3">
    <property type="entry name" value="DOMAIN PROTEIN, PUTATIVE (AFU_ORTHOLOGUE AFUA_6G11970)-RELATED"/>
    <property type="match status" value="1"/>
</dbReference>
<feature type="chain" id="PRO_5046262942" evidence="1">
    <location>
        <begin position="24"/>
        <end position="469"/>
    </location>
</feature>
<evidence type="ECO:0000256" key="1">
    <source>
        <dbReference type="SAM" id="SignalP"/>
    </source>
</evidence>
<evidence type="ECO:0000313" key="3">
    <source>
        <dbReference type="EMBL" id="KAK9420758.1"/>
    </source>
</evidence>
<dbReference type="InterPro" id="IPR002889">
    <property type="entry name" value="WSC_carb-bd"/>
</dbReference>
<feature type="signal peptide" evidence="1">
    <location>
        <begin position="1"/>
        <end position="23"/>
    </location>
</feature>
<comment type="caution">
    <text evidence="3">The sequence shown here is derived from an EMBL/GenBank/DDBJ whole genome shotgun (WGS) entry which is preliminary data.</text>
</comment>
<dbReference type="EMBL" id="JARVKF010000223">
    <property type="protein sequence ID" value="KAK9420758.1"/>
    <property type="molecule type" value="Genomic_DNA"/>
</dbReference>
<dbReference type="PROSITE" id="PS51212">
    <property type="entry name" value="WSC"/>
    <property type="match status" value="1"/>
</dbReference>
<organism evidence="3 4">
    <name type="scientific">Seiridium unicorne</name>
    <dbReference type="NCBI Taxonomy" id="138068"/>
    <lineage>
        <taxon>Eukaryota</taxon>
        <taxon>Fungi</taxon>
        <taxon>Dikarya</taxon>
        <taxon>Ascomycota</taxon>
        <taxon>Pezizomycotina</taxon>
        <taxon>Sordariomycetes</taxon>
        <taxon>Xylariomycetidae</taxon>
        <taxon>Amphisphaeriales</taxon>
        <taxon>Sporocadaceae</taxon>
        <taxon>Seiridium</taxon>
    </lineage>
</organism>
<gene>
    <name evidence="3" type="ORF">SUNI508_00849</name>
</gene>
<dbReference type="Pfam" id="PF09362">
    <property type="entry name" value="DUF1996"/>
    <property type="match status" value="1"/>
</dbReference>
<evidence type="ECO:0000313" key="4">
    <source>
        <dbReference type="Proteomes" id="UP001408356"/>
    </source>
</evidence>
<keyword evidence="1" id="KW-0732">Signal</keyword>
<keyword evidence="4" id="KW-1185">Reference proteome</keyword>
<evidence type="ECO:0000259" key="2">
    <source>
        <dbReference type="PROSITE" id="PS51212"/>
    </source>
</evidence>
<feature type="domain" description="WSC" evidence="2">
    <location>
        <begin position="362"/>
        <end position="458"/>
    </location>
</feature>
<name>A0ABR2V1F4_9PEZI</name>
<protein>
    <submittedName>
        <fullName evidence="3">WSC domain-containing protein</fullName>
    </submittedName>
</protein>
<dbReference type="PANTHER" id="PTHR43662">
    <property type="match status" value="1"/>
</dbReference>
<reference evidence="3 4" key="1">
    <citation type="journal article" date="2024" name="J. Plant Pathol.">
        <title>Sequence and assembly of the genome of Seiridium unicorne, isolate CBS 538.82, causal agent of cypress canker disease.</title>
        <authorList>
            <person name="Scali E."/>
            <person name="Rocca G.D."/>
            <person name="Danti R."/>
            <person name="Garbelotto M."/>
            <person name="Barberini S."/>
            <person name="Baroncelli R."/>
            <person name="Emiliani G."/>
        </authorList>
    </citation>
    <scope>NUCLEOTIDE SEQUENCE [LARGE SCALE GENOMIC DNA]</scope>
    <source>
        <strain evidence="3 4">BM-138-508</strain>
    </source>
</reference>
<dbReference type="Proteomes" id="UP001408356">
    <property type="component" value="Unassembled WGS sequence"/>
</dbReference>